<evidence type="ECO:0000313" key="1">
    <source>
        <dbReference type="EMBL" id="EWG43943.1"/>
    </source>
</evidence>
<reference evidence="1 2" key="1">
    <citation type="journal article" date="2010" name="Nature">
        <title>Comparative genomics reveals mobile pathogenicity chromosomes in Fusarium.</title>
        <authorList>
            <person name="Ma L.J."/>
            <person name="van der Does H.C."/>
            <person name="Borkovich K.A."/>
            <person name="Coleman J.J."/>
            <person name="Daboussi M.J."/>
            <person name="Di Pietro A."/>
            <person name="Dufresne M."/>
            <person name="Freitag M."/>
            <person name="Grabherr M."/>
            <person name="Henrissat B."/>
            <person name="Houterman P.M."/>
            <person name="Kang S."/>
            <person name="Shim W.B."/>
            <person name="Woloshuk C."/>
            <person name="Xie X."/>
            <person name="Xu J.R."/>
            <person name="Antoniw J."/>
            <person name="Baker S.E."/>
            <person name="Bluhm B.H."/>
            <person name="Breakspear A."/>
            <person name="Brown D.W."/>
            <person name="Butchko R.A."/>
            <person name="Chapman S."/>
            <person name="Coulson R."/>
            <person name="Coutinho P.M."/>
            <person name="Danchin E.G."/>
            <person name="Diener A."/>
            <person name="Gale L.R."/>
            <person name="Gardiner D.M."/>
            <person name="Goff S."/>
            <person name="Hammond-Kosack K.E."/>
            <person name="Hilburn K."/>
            <person name="Hua-Van A."/>
            <person name="Jonkers W."/>
            <person name="Kazan K."/>
            <person name="Kodira C.D."/>
            <person name="Koehrsen M."/>
            <person name="Kumar L."/>
            <person name="Lee Y.H."/>
            <person name="Li L."/>
            <person name="Manners J.M."/>
            <person name="Miranda-Saavedra D."/>
            <person name="Mukherjee M."/>
            <person name="Park G."/>
            <person name="Park J."/>
            <person name="Park S.Y."/>
            <person name="Proctor R.H."/>
            <person name="Regev A."/>
            <person name="Ruiz-Roldan M.C."/>
            <person name="Sain D."/>
            <person name="Sakthikumar S."/>
            <person name="Sykes S."/>
            <person name="Schwartz D.C."/>
            <person name="Turgeon B.G."/>
            <person name="Wapinski I."/>
            <person name="Yoder O."/>
            <person name="Young S."/>
            <person name="Zeng Q."/>
            <person name="Zhou S."/>
            <person name="Galagan J."/>
            <person name="Cuomo C.A."/>
            <person name="Kistler H.C."/>
            <person name="Rep M."/>
        </authorList>
    </citation>
    <scope>NUCLEOTIDE SEQUENCE [LARGE SCALE GENOMIC DNA]</scope>
    <source>
        <strain evidence="2">M3125 / FGSC 7600</strain>
    </source>
</reference>
<accession>W7LXF7</accession>
<organism evidence="1 2">
    <name type="scientific">Gibberella moniliformis (strain M3125 / FGSC 7600)</name>
    <name type="common">Maize ear and stalk rot fungus</name>
    <name type="synonym">Fusarium verticillioides</name>
    <dbReference type="NCBI Taxonomy" id="334819"/>
    <lineage>
        <taxon>Eukaryota</taxon>
        <taxon>Fungi</taxon>
        <taxon>Dikarya</taxon>
        <taxon>Ascomycota</taxon>
        <taxon>Pezizomycotina</taxon>
        <taxon>Sordariomycetes</taxon>
        <taxon>Hypocreomycetidae</taxon>
        <taxon>Hypocreales</taxon>
        <taxon>Nectriaceae</taxon>
        <taxon>Fusarium</taxon>
        <taxon>Fusarium fujikuroi species complex</taxon>
    </lineage>
</organism>
<dbReference type="Proteomes" id="UP000009096">
    <property type="component" value="Chromosome 3"/>
</dbReference>
<keyword evidence="2" id="KW-1185">Reference proteome</keyword>
<dbReference type="AlphaFoldDB" id="W7LXF7"/>
<sequence>MSEHVIDELPIRRFLWLIHSSFTSDELLVTHRPLWKSKTYPGTKSHRGLRSKE</sequence>
<dbReference type="KEGG" id="fvr:FVEG_05192"/>
<dbReference type="EMBL" id="DS022247">
    <property type="protein sequence ID" value="EWG43943.1"/>
    <property type="molecule type" value="Genomic_DNA"/>
</dbReference>
<dbReference type="GeneID" id="30063201"/>
<proteinExistence type="predicted"/>
<dbReference type="HOGENOM" id="CLU_3068837_0_0_1"/>
<name>W7LXF7_GIBM7</name>
<dbReference type="RefSeq" id="XP_018750134.1">
    <property type="nucleotide sequence ID" value="XM_018893293.1"/>
</dbReference>
<evidence type="ECO:0000313" key="2">
    <source>
        <dbReference type="Proteomes" id="UP000009096"/>
    </source>
</evidence>
<protein>
    <submittedName>
        <fullName evidence="1">Uncharacterized protein</fullName>
    </submittedName>
</protein>
<dbReference type="VEuPathDB" id="FungiDB:FVEG_05192"/>
<gene>
    <name evidence="1" type="ORF">FVEG_05192</name>
</gene>